<dbReference type="EMBL" id="JALHLG010000007">
    <property type="protein sequence ID" value="MCJ2186656.1"/>
    <property type="molecule type" value="Genomic_DNA"/>
</dbReference>
<keyword evidence="3" id="KW-0328">Glycosyltransferase</keyword>
<dbReference type="PANTHER" id="PTHR12526:SF636">
    <property type="entry name" value="BLL3647 PROTEIN"/>
    <property type="match status" value="1"/>
</dbReference>
<dbReference type="RefSeq" id="WP_243919655.1">
    <property type="nucleotide sequence ID" value="NZ_JALHLG010000007.1"/>
</dbReference>
<dbReference type="GO" id="GO:0016757">
    <property type="term" value="F:glycosyltransferase activity"/>
    <property type="evidence" value="ECO:0007669"/>
    <property type="project" value="UniProtKB-KW"/>
</dbReference>
<evidence type="ECO:0000313" key="4">
    <source>
        <dbReference type="Proteomes" id="UP001202281"/>
    </source>
</evidence>
<dbReference type="InterPro" id="IPR001296">
    <property type="entry name" value="Glyco_trans_1"/>
</dbReference>
<dbReference type="Pfam" id="PF13579">
    <property type="entry name" value="Glyco_trans_4_4"/>
    <property type="match status" value="1"/>
</dbReference>
<reference evidence="3 4" key="1">
    <citation type="submission" date="2022-04" db="EMBL/GenBank/DDBJ databases">
        <title>Identification of a novel bacterium isolated from mangrove sediments.</title>
        <authorList>
            <person name="Pan X."/>
        </authorList>
    </citation>
    <scope>NUCLEOTIDE SEQUENCE [LARGE SCALE GENOMIC DNA]</scope>
    <source>
        <strain evidence="3 4">B2638</strain>
    </source>
</reference>
<comment type="caution">
    <text evidence="3">The sequence shown here is derived from an EMBL/GenBank/DDBJ whole genome shotgun (WGS) entry which is preliminary data.</text>
</comment>
<dbReference type="PANTHER" id="PTHR12526">
    <property type="entry name" value="GLYCOSYLTRANSFERASE"/>
    <property type="match status" value="1"/>
</dbReference>
<sequence>MRILQVIGSVNPQHGGVVEAVRLMSHAMKDLGHETEIATADTPDAPWLDDFGFQVHALGPGTQPYQYCRKLGPWLKANTGHFDAVVANGLWNYTSVAVAANTAPTTPYFVFVHGMLDPWFKQAFPLKHLAKQIYWLVAEGRALANARAVLFTAKDEQLRARGTFWGYKFKEALVRLGIAPPPAEEIGRQAAAFFDLVPGVRDRAYLLFLGRLHPKKGCDIALEAFAAVANKYPDLDLVFAGPDQVGWRSELEELAGSLGITDRVHWTGMLSGDGKWGAFRQCEAFVLPSHQENFGVVVAEAMACQRPVLISSKINIWREVVDSGSGLASSDDIASFTAQLGEFLKLMPEQRAAMGETAYQCYLEKFQIEQAARHYAVTLEQLIRSPEAAHG</sequence>
<dbReference type="EC" id="2.4.-.-" evidence="3"/>
<name>A0ABT0BNN0_9SPHN</name>
<dbReference type="InterPro" id="IPR028098">
    <property type="entry name" value="Glyco_trans_4-like_N"/>
</dbReference>
<dbReference type="SUPFAM" id="SSF53756">
    <property type="entry name" value="UDP-Glycosyltransferase/glycogen phosphorylase"/>
    <property type="match status" value="1"/>
</dbReference>
<evidence type="ECO:0000259" key="2">
    <source>
        <dbReference type="Pfam" id="PF13579"/>
    </source>
</evidence>
<dbReference type="Pfam" id="PF00534">
    <property type="entry name" value="Glycos_transf_1"/>
    <property type="match status" value="1"/>
</dbReference>
<keyword evidence="3" id="KW-0808">Transferase</keyword>
<evidence type="ECO:0000259" key="1">
    <source>
        <dbReference type="Pfam" id="PF00534"/>
    </source>
</evidence>
<proteinExistence type="predicted"/>
<dbReference type="Gene3D" id="3.40.50.2000">
    <property type="entry name" value="Glycogen Phosphorylase B"/>
    <property type="match status" value="2"/>
</dbReference>
<keyword evidence="4" id="KW-1185">Reference proteome</keyword>
<dbReference type="Proteomes" id="UP001202281">
    <property type="component" value="Unassembled WGS sequence"/>
</dbReference>
<feature type="domain" description="Glycosyltransferase subfamily 4-like N-terminal" evidence="2">
    <location>
        <begin position="15"/>
        <end position="162"/>
    </location>
</feature>
<evidence type="ECO:0000313" key="3">
    <source>
        <dbReference type="EMBL" id="MCJ2186656.1"/>
    </source>
</evidence>
<feature type="domain" description="Glycosyl transferase family 1" evidence="1">
    <location>
        <begin position="202"/>
        <end position="360"/>
    </location>
</feature>
<protein>
    <submittedName>
        <fullName evidence="3">Glycosyltransferase</fullName>
        <ecNumber evidence="3">2.4.-.-</ecNumber>
    </submittedName>
</protein>
<accession>A0ABT0BNN0</accession>
<organism evidence="3 4">
    <name type="scientific">Novosphingobium beihaiensis</name>
    <dbReference type="NCBI Taxonomy" id="2930389"/>
    <lineage>
        <taxon>Bacteria</taxon>
        <taxon>Pseudomonadati</taxon>
        <taxon>Pseudomonadota</taxon>
        <taxon>Alphaproteobacteria</taxon>
        <taxon>Sphingomonadales</taxon>
        <taxon>Sphingomonadaceae</taxon>
        <taxon>Novosphingobium</taxon>
    </lineage>
</organism>
<gene>
    <name evidence="3" type="ORF">MTR66_07490</name>
</gene>